<dbReference type="Proteomes" id="UP000559626">
    <property type="component" value="Unassembled WGS sequence"/>
</dbReference>
<keyword evidence="7" id="KW-0645">Protease</keyword>
<evidence type="ECO:0000256" key="1">
    <source>
        <dbReference type="ARBA" id="ARBA00000098"/>
    </source>
</evidence>
<comment type="similarity">
    <text evidence="3">Belongs to the peptidase M1 family.</text>
</comment>
<comment type="catalytic activity">
    <reaction evidence="1">
        <text>Release of an N-terminal amino acid, Xaa-|-Yaa- from a peptide, amide or arylamide. Xaa is preferably Ala, but may be most amino acids including Pro (slow action). When a terminal hydrophobic residue is followed by a prolyl residue, the two may be released as an intact Xaa-Pro dipeptide.</text>
        <dbReference type="EC" id="3.4.11.2"/>
    </reaction>
</comment>
<evidence type="ECO:0000256" key="7">
    <source>
        <dbReference type="ARBA" id="ARBA00022670"/>
    </source>
</evidence>
<evidence type="ECO:0000256" key="11">
    <source>
        <dbReference type="ARBA" id="ARBA00023049"/>
    </source>
</evidence>
<dbReference type="GO" id="GO:0016285">
    <property type="term" value="F:alanyl aminopeptidase activity"/>
    <property type="evidence" value="ECO:0007669"/>
    <property type="project" value="UniProtKB-EC"/>
</dbReference>
<dbReference type="SUPFAM" id="SSF63737">
    <property type="entry name" value="Leukotriene A4 hydrolase N-terminal domain"/>
    <property type="match status" value="1"/>
</dbReference>
<dbReference type="GO" id="GO:0042277">
    <property type="term" value="F:peptide binding"/>
    <property type="evidence" value="ECO:0007669"/>
    <property type="project" value="TreeGrafter"/>
</dbReference>
<keyword evidence="9" id="KW-0378">Hydrolase</keyword>
<evidence type="ECO:0000256" key="2">
    <source>
        <dbReference type="ARBA" id="ARBA00001947"/>
    </source>
</evidence>
<sequence>MQKFTFFILGLLGWLAAPAGAQRVGFDPAGADALGCYQARVAGAQRLAAAATVPLRHRQKMDRYDVQWYKLDLTLANTSLGVAGSGLLRVRVRQALDSVAFELYQAPAGAAAGAPTLLIDSVVAGGRRSPGILRQGQAVTAALAQPAPAGAVLDVRVYYHGTAPYAGPAAPGAGNGLRHYNAYGLGGTSYPYQVTASLTEPFFAHEWFPCKQVLTDKADSAAVSVTTAATNKVGSNGLLRRTVALPGGQVRYEWSTRHPIDYYLISVAVAPYVEALSYANPAGGPRVPVLDYLYDQRTLDYYQSQLALTPGFIENYSRLVGTYFFADEKYGHALAPIGGGMEHQTMTTQDGFTFTLNAHELFHQWFGDNVTCASWQDIWLNEAFASYGEYLSLQAFDTPAAARAWMDDAQARAHLDNTGTVLVPDTTSADRIFNYNLTYKKGAAVVHLLRYLCQDDARFFRVLRTYQQQYSGSTARTADLQRLFEAELGTPLDYFFAQWYRGQGYPSLAVRWNQAGSTLALQVTETVTTPAATPFFRTDVEYQLTFADGSQQLLRLPQTQATQTYTVPVGGAVQSIVVDPSGWLPDLPGPVQHDATLVLATRPAQVTTLGAYPNPCREQLKISDLPASIVAAEVYDALGRLVLRQPLGAAPPVLVTASLAPGLYVLRLLSADGAELGRLRFARAE</sequence>
<dbReference type="InterPro" id="IPR050344">
    <property type="entry name" value="Peptidase_M1_aminopeptidases"/>
</dbReference>
<dbReference type="GO" id="GO:0070006">
    <property type="term" value="F:metalloaminopeptidase activity"/>
    <property type="evidence" value="ECO:0007669"/>
    <property type="project" value="TreeGrafter"/>
</dbReference>
<evidence type="ECO:0000256" key="3">
    <source>
        <dbReference type="ARBA" id="ARBA00010136"/>
    </source>
</evidence>
<evidence type="ECO:0000256" key="12">
    <source>
        <dbReference type="SAM" id="SignalP"/>
    </source>
</evidence>
<evidence type="ECO:0000313" key="15">
    <source>
        <dbReference type="Proteomes" id="UP000559626"/>
    </source>
</evidence>
<dbReference type="EC" id="3.4.11.2" evidence="4"/>
<keyword evidence="11" id="KW-0482">Metalloprotease</keyword>
<dbReference type="InterPro" id="IPR001930">
    <property type="entry name" value="Peptidase_M1"/>
</dbReference>
<protein>
    <recommendedName>
        <fullName evidence="5">Aminopeptidase N</fullName>
        <ecNumber evidence="4">3.4.11.2</ecNumber>
    </recommendedName>
</protein>
<keyword evidence="8" id="KW-0479">Metal-binding</keyword>
<comment type="caution">
    <text evidence="14">The sequence shown here is derived from an EMBL/GenBank/DDBJ whole genome shotgun (WGS) entry which is preliminary data.</text>
</comment>
<evidence type="ECO:0000256" key="9">
    <source>
        <dbReference type="ARBA" id="ARBA00022801"/>
    </source>
</evidence>
<dbReference type="Gene3D" id="1.10.390.10">
    <property type="entry name" value="Neutral Protease Domain 2"/>
    <property type="match status" value="1"/>
</dbReference>
<dbReference type="GO" id="GO:0005615">
    <property type="term" value="C:extracellular space"/>
    <property type="evidence" value="ECO:0007669"/>
    <property type="project" value="TreeGrafter"/>
</dbReference>
<evidence type="ECO:0000256" key="4">
    <source>
        <dbReference type="ARBA" id="ARBA00012564"/>
    </source>
</evidence>
<comment type="cofactor">
    <cofactor evidence="2">
        <name>Zn(2+)</name>
        <dbReference type="ChEBI" id="CHEBI:29105"/>
    </cofactor>
</comment>
<evidence type="ECO:0000256" key="8">
    <source>
        <dbReference type="ARBA" id="ARBA00022723"/>
    </source>
</evidence>
<keyword evidence="6" id="KW-0031">Aminopeptidase</keyword>
<feature type="signal peptide" evidence="12">
    <location>
        <begin position="1"/>
        <end position="21"/>
    </location>
</feature>
<dbReference type="SUPFAM" id="SSF55486">
    <property type="entry name" value="Metalloproteases ('zincins'), catalytic domain"/>
    <property type="match status" value="1"/>
</dbReference>
<dbReference type="GO" id="GO:0008270">
    <property type="term" value="F:zinc ion binding"/>
    <property type="evidence" value="ECO:0007669"/>
    <property type="project" value="InterPro"/>
</dbReference>
<dbReference type="InterPro" id="IPR042097">
    <property type="entry name" value="Aminopeptidase_N-like_N_sf"/>
</dbReference>
<keyword evidence="10" id="KW-0862">Zinc</keyword>
<dbReference type="EMBL" id="JABBGH010000001">
    <property type="protein sequence ID" value="NML64489.1"/>
    <property type="molecule type" value="Genomic_DNA"/>
</dbReference>
<feature type="domain" description="Peptidase M1 membrane alanine aminopeptidase" evidence="13">
    <location>
        <begin position="354"/>
        <end position="499"/>
    </location>
</feature>
<dbReference type="InterPro" id="IPR026444">
    <property type="entry name" value="Secre_tail"/>
</dbReference>
<dbReference type="GO" id="GO:0006508">
    <property type="term" value="P:proteolysis"/>
    <property type="evidence" value="ECO:0007669"/>
    <property type="project" value="UniProtKB-KW"/>
</dbReference>
<dbReference type="PRINTS" id="PR00756">
    <property type="entry name" value="ALADIPTASE"/>
</dbReference>
<dbReference type="AlphaFoldDB" id="A0A7Y0ABV8"/>
<evidence type="ECO:0000256" key="6">
    <source>
        <dbReference type="ARBA" id="ARBA00022438"/>
    </source>
</evidence>
<dbReference type="CDD" id="cd09603">
    <property type="entry name" value="M1_APN_like"/>
    <property type="match status" value="1"/>
</dbReference>
<dbReference type="PANTHER" id="PTHR11533">
    <property type="entry name" value="PROTEASE M1 ZINC METALLOPROTEASE"/>
    <property type="match status" value="1"/>
</dbReference>
<evidence type="ECO:0000256" key="10">
    <source>
        <dbReference type="ARBA" id="ARBA00022833"/>
    </source>
</evidence>
<feature type="chain" id="PRO_5030644055" description="Aminopeptidase N" evidence="12">
    <location>
        <begin position="22"/>
        <end position="685"/>
    </location>
</feature>
<evidence type="ECO:0000313" key="14">
    <source>
        <dbReference type="EMBL" id="NML64489.1"/>
    </source>
</evidence>
<reference evidence="14 15" key="1">
    <citation type="submission" date="2020-04" db="EMBL/GenBank/DDBJ databases">
        <title>Hymenobacter polaris sp. nov., isolated from Arctic soil.</title>
        <authorList>
            <person name="Dahal R.H."/>
        </authorList>
    </citation>
    <scope>NUCLEOTIDE SEQUENCE [LARGE SCALE GENOMIC DNA]</scope>
    <source>
        <strain evidence="14 15">RP-2-7</strain>
    </source>
</reference>
<dbReference type="GO" id="GO:0043171">
    <property type="term" value="P:peptide catabolic process"/>
    <property type="evidence" value="ECO:0007669"/>
    <property type="project" value="TreeGrafter"/>
</dbReference>
<keyword evidence="15" id="KW-1185">Reference proteome</keyword>
<dbReference type="NCBIfam" id="TIGR04183">
    <property type="entry name" value="Por_Secre_tail"/>
    <property type="match status" value="1"/>
</dbReference>
<name>A0A7Y0ABV8_9BACT</name>
<dbReference type="GO" id="GO:0005737">
    <property type="term" value="C:cytoplasm"/>
    <property type="evidence" value="ECO:0007669"/>
    <property type="project" value="TreeGrafter"/>
</dbReference>
<dbReference type="Pfam" id="PF01433">
    <property type="entry name" value="Peptidase_M1"/>
    <property type="match status" value="1"/>
</dbReference>
<dbReference type="PANTHER" id="PTHR11533:SF174">
    <property type="entry name" value="PUROMYCIN-SENSITIVE AMINOPEPTIDASE-RELATED"/>
    <property type="match status" value="1"/>
</dbReference>
<dbReference type="InterPro" id="IPR014782">
    <property type="entry name" value="Peptidase_M1_dom"/>
</dbReference>
<accession>A0A7Y0ABV8</accession>
<dbReference type="RefSeq" id="WP_169529783.1">
    <property type="nucleotide sequence ID" value="NZ_JABBGH010000001.1"/>
</dbReference>
<dbReference type="GO" id="GO:0016020">
    <property type="term" value="C:membrane"/>
    <property type="evidence" value="ECO:0007669"/>
    <property type="project" value="TreeGrafter"/>
</dbReference>
<organism evidence="14 15">
    <name type="scientific">Hymenobacter polaris</name>
    <dbReference type="NCBI Taxonomy" id="2682546"/>
    <lineage>
        <taxon>Bacteria</taxon>
        <taxon>Pseudomonadati</taxon>
        <taxon>Bacteroidota</taxon>
        <taxon>Cytophagia</taxon>
        <taxon>Cytophagales</taxon>
        <taxon>Hymenobacteraceae</taxon>
        <taxon>Hymenobacter</taxon>
    </lineage>
</organism>
<keyword evidence="12" id="KW-0732">Signal</keyword>
<evidence type="ECO:0000259" key="13">
    <source>
        <dbReference type="Pfam" id="PF01433"/>
    </source>
</evidence>
<dbReference type="InterPro" id="IPR027268">
    <property type="entry name" value="Peptidase_M4/M1_CTD_sf"/>
</dbReference>
<dbReference type="Gene3D" id="2.60.40.1730">
    <property type="entry name" value="tricorn interacting facor f3 domain"/>
    <property type="match status" value="1"/>
</dbReference>
<evidence type="ECO:0000256" key="5">
    <source>
        <dbReference type="ARBA" id="ARBA00015611"/>
    </source>
</evidence>
<proteinExistence type="inferred from homology"/>
<gene>
    <name evidence="14" type="ORF">HHL22_04655</name>
</gene>